<feature type="region of interest" description="Disordered" evidence="1">
    <location>
        <begin position="1060"/>
        <end position="1111"/>
    </location>
</feature>
<feature type="compositionally biased region" description="Low complexity" evidence="1">
    <location>
        <begin position="1090"/>
        <end position="1111"/>
    </location>
</feature>
<evidence type="ECO:0000313" key="2">
    <source>
        <dbReference type="EMBL" id="CAK0847617.1"/>
    </source>
</evidence>
<feature type="region of interest" description="Disordered" evidence="1">
    <location>
        <begin position="1"/>
        <end position="55"/>
    </location>
</feature>
<name>A0ABN9TPQ7_9DINO</name>
<gene>
    <name evidence="2" type="ORF">PCOR1329_LOCUS40785</name>
</gene>
<evidence type="ECO:0000256" key="1">
    <source>
        <dbReference type="SAM" id="MobiDB-lite"/>
    </source>
</evidence>
<dbReference type="Proteomes" id="UP001189429">
    <property type="component" value="Unassembled WGS sequence"/>
</dbReference>
<proteinExistence type="predicted"/>
<keyword evidence="3" id="KW-1185">Reference proteome</keyword>
<evidence type="ECO:0000313" key="3">
    <source>
        <dbReference type="Proteomes" id="UP001189429"/>
    </source>
</evidence>
<sequence length="1111" mass="116610">MSASSAEDAREGGPRGAAVTRRARSGFSGSSGSGVADVAGGGRGGSGNRGCGRSVDQGAQLALHRARTELEEAAAEDGGSLRALGEENAELRSELADMEYSLEVAAAVAMEGGGEGGDPLGLREARRLRAECRQLQEQLRGGAPPPEGAGQGLPALRAELAQAREACRAEREESIVHHMFLSGERLAQRHRVPAAVLDAGPAGRGWAAASARTLARRLRRERRRELGQPRAAALAHRVKALRASLVVHWRLCDATGCHVPLMRDAVAAGRLLGVEGGLIEEAEELLVQGNAARRASPPGAACSPPPPPVGMNVTVLEAALASRESDGLGEQAAAVLAALDVVIVENKFELNEMLAFGASTEEFDEEPVPGFEINDGMPMAMQRVGCFTVGFEAKQQDLDGIANPMFMKGVADEGELQFGVGAAAPLAPGLAIWASLHGASLDGGVGPLRGASLPSGGVDPPGEAPVRGVHHTLAGCGVAAPLAPGLALGASLHGASLDGRVDPLRGESLPCGGVDPLGEALPRGAHTTLVLEEIVNPTVMKATEHEMLEDLDVDIVKPNLAEKRFEVHEVLGLDVDIVSANLLGRRLEVSEAMAVGASTEQFDDEAAKAEADETQEFDKTAQGFEVNDGMSMANPSEEAEMTALRAAVAAEDDAAKCRRCCSAACAAAARAVVRLQEGPAAPPGAVARAAAALDQAVQQERRAEERHRSREACAWEMACATARAGAAEPEKARSTWRIIVWISSCLVCWKISSCSMEVQWLMPSALKRVATEANAEGDSNKARKGSGKGVEDSHVNARLLRQLESRVRTLEFGAGLVVHGPSDDLFVDTLKQTYQEYQKKVEGKNNTHGLGPPELQKFAALLNAFNSWLDKPGKAQDSVKELADIPRRLLLMMMKGDQEQASTWIKECGTSSTADSSISRITVNVLGYITLPDPNQAGPNAYEEQESQWKVLEDKDAEEGDKRRAEVRVIRSPLEFAQLGHGKVIAVEQHALRAEAARKQLLLDLSREADRRSAGGAPGAEDESEGGVRDADLEAVASALGRAAKAIGLVAGLAQEPPPAALAPAPRAPEPLADAASTWRSPPAHAGHLASPRGAWAAAAAHPQAGEADLC</sequence>
<accession>A0ABN9TPQ7</accession>
<organism evidence="2 3">
    <name type="scientific">Prorocentrum cordatum</name>
    <dbReference type="NCBI Taxonomy" id="2364126"/>
    <lineage>
        <taxon>Eukaryota</taxon>
        <taxon>Sar</taxon>
        <taxon>Alveolata</taxon>
        <taxon>Dinophyceae</taxon>
        <taxon>Prorocentrales</taxon>
        <taxon>Prorocentraceae</taxon>
        <taxon>Prorocentrum</taxon>
    </lineage>
</organism>
<feature type="compositionally biased region" description="Low complexity" evidence="1">
    <location>
        <begin position="25"/>
        <end position="38"/>
    </location>
</feature>
<dbReference type="EMBL" id="CAUYUJ010014916">
    <property type="protein sequence ID" value="CAK0847617.1"/>
    <property type="molecule type" value="Genomic_DNA"/>
</dbReference>
<feature type="region of interest" description="Disordered" evidence="1">
    <location>
        <begin position="1009"/>
        <end position="1028"/>
    </location>
</feature>
<protein>
    <submittedName>
        <fullName evidence="2">Uncharacterized protein</fullName>
    </submittedName>
</protein>
<feature type="compositionally biased region" description="Pro residues" evidence="1">
    <location>
        <begin position="1060"/>
        <end position="1069"/>
    </location>
</feature>
<comment type="caution">
    <text evidence="2">The sequence shown here is derived from an EMBL/GenBank/DDBJ whole genome shotgun (WGS) entry which is preliminary data.</text>
</comment>
<reference evidence="2" key="1">
    <citation type="submission" date="2023-10" db="EMBL/GenBank/DDBJ databases">
        <authorList>
            <person name="Chen Y."/>
            <person name="Shah S."/>
            <person name="Dougan E. K."/>
            <person name="Thang M."/>
            <person name="Chan C."/>
        </authorList>
    </citation>
    <scope>NUCLEOTIDE SEQUENCE [LARGE SCALE GENOMIC DNA]</scope>
</reference>
<feature type="compositionally biased region" description="Gly residues" evidence="1">
    <location>
        <begin position="39"/>
        <end position="50"/>
    </location>
</feature>